<comment type="caution">
    <text evidence="1">The sequence shown here is derived from an EMBL/GenBank/DDBJ whole genome shotgun (WGS) entry which is preliminary data.</text>
</comment>
<reference evidence="1" key="1">
    <citation type="journal article" date="2014" name="Front. Microbiol.">
        <title>High frequency of phylogenetically diverse reductive dehalogenase-homologous genes in deep subseafloor sedimentary metagenomes.</title>
        <authorList>
            <person name="Kawai M."/>
            <person name="Futagami T."/>
            <person name="Toyoda A."/>
            <person name="Takaki Y."/>
            <person name="Nishi S."/>
            <person name="Hori S."/>
            <person name="Arai W."/>
            <person name="Tsubouchi T."/>
            <person name="Morono Y."/>
            <person name="Uchiyama I."/>
            <person name="Ito T."/>
            <person name="Fujiyama A."/>
            <person name="Inagaki F."/>
            <person name="Takami H."/>
        </authorList>
    </citation>
    <scope>NUCLEOTIDE SEQUENCE</scope>
    <source>
        <strain evidence="1">Expedition CK06-06</strain>
    </source>
</reference>
<dbReference type="EMBL" id="BARW01010726">
    <property type="protein sequence ID" value="GAI79789.1"/>
    <property type="molecule type" value="Genomic_DNA"/>
</dbReference>
<evidence type="ECO:0008006" key="2">
    <source>
        <dbReference type="Google" id="ProtNLM"/>
    </source>
</evidence>
<dbReference type="Pfam" id="PF05935">
    <property type="entry name" value="Arylsulfotrans"/>
    <property type="match status" value="1"/>
</dbReference>
<evidence type="ECO:0000313" key="1">
    <source>
        <dbReference type="EMBL" id="GAI79789.1"/>
    </source>
</evidence>
<organism evidence="1">
    <name type="scientific">marine sediment metagenome</name>
    <dbReference type="NCBI Taxonomy" id="412755"/>
    <lineage>
        <taxon>unclassified sequences</taxon>
        <taxon>metagenomes</taxon>
        <taxon>ecological metagenomes</taxon>
    </lineage>
</organism>
<protein>
    <recommendedName>
        <fullName evidence="2">Arylsulfotransferase N-terminal domain-containing protein</fullName>
    </recommendedName>
</protein>
<name>X1TIB1_9ZZZZ</name>
<dbReference type="SUPFAM" id="SSF63829">
    <property type="entry name" value="Calcium-dependent phosphotriesterase"/>
    <property type="match status" value="1"/>
</dbReference>
<gene>
    <name evidence="1" type="ORF">S12H4_20992</name>
</gene>
<dbReference type="AlphaFoldDB" id="X1TIB1"/>
<sequence>MFFVFNNLELIDVPHDADRKSNGNTLIVSASFSEMLNHLNRIDDQQPVEPNNPAHKVYEVDPKGNVIWELRGLAYPHEVLELPNGHLLIADTGYNRVIEVDYPNKSIIWSWEPAQINWTKVNPEWDSDHYYNNPSTYDWSHLNDVDFKQYSTWNSCLISIRNFDNSKGFCS</sequence>
<dbReference type="GO" id="GO:0004062">
    <property type="term" value="F:aryl sulfotransferase activity"/>
    <property type="evidence" value="ECO:0007669"/>
    <property type="project" value="InterPro"/>
</dbReference>
<dbReference type="InterPro" id="IPR010262">
    <property type="entry name" value="Arylsulfotransferase_bact"/>
</dbReference>
<accession>X1TIB1</accession>
<proteinExistence type="predicted"/>